<dbReference type="EMBL" id="WNTK01000001">
    <property type="protein sequence ID" value="KAG9494040.1"/>
    <property type="molecule type" value="Genomic_DNA"/>
</dbReference>
<evidence type="ECO:0000256" key="4">
    <source>
        <dbReference type="ARBA" id="ARBA00023128"/>
    </source>
</evidence>
<comment type="subcellular location">
    <subcellularLocation>
        <location evidence="1">Mitochondrion</location>
    </subcellularLocation>
</comment>
<accession>A0A8J6FWP2</accession>
<dbReference type="PANTHER" id="PTHR21183">
    <property type="entry name" value="RIBOSOMAL PROTEIN L47, MITOCHONDRIAL-RELATED"/>
    <property type="match status" value="1"/>
</dbReference>
<dbReference type="GO" id="GO:0003735">
    <property type="term" value="F:structural constituent of ribosome"/>
    <property type="evidence" value="ECO:0007669"/>
    <property type="project" value="InterPro"/>
</dbReference>
<evidence type="ECO:0000256" key="6">
    <source>
        <dbReference type="ARBA" id="ARBA00035289"/>
    </source>
</evidence>
<dbReference type="Proteomes" id="UP000770717">
    <property type="component" value="Unassembled WGS sequence"/>
</dbReference>
<dbReference type="InterPro" id="IPR010729">
    <property type="entry name" value="Ribosomal_uL29_mit"/>
</dbReference>
<dbReference type="InterPro" id="IPR038340">
    <property type="entry name" value="MRP-L47_sf"/>
</dbReference>
<comment type="similarity">
    <text evidence="2">Belongs to the universal ribosomal protein uL29 family.</text>
</comment>
<dbReference type="PANTHER" id="PTHR21183:SF18">
    <property type="entry name" value="LARGE RIBOSOMAL SUBUNIT PROTEIN UL29M"/>
    <property type="match status" value="1"/>
</dbReference>
<comment type="caution">
    <text evidence="7">The sequence shown here is derived from an EMBL/GenBank/DDBJ whole genome shotgun (WGS) entry which is preliminary data.</text>
</comment>
<evidence type="ECO:0000256" key="3">
    <source>
        <dbReference type="ARBA" id="ARBA00022980"/>
    </source>
</evidence>
<keyword evidence="4" id="KW-0496">Mitochondrion</keyword>
<evidence type="ECO:0000313" key="8">
    <source>
        <dbReference type="Proteomes" id="UP000770717"/>
    </source>
</evidence>
<evidence type="ECO:0000256" key="5">
    <source>
        <dbReference type="ARBA" id="ARBA00023274"/>
    </source>
</evidence>
<protein>
    <recommendedName>
        <fullName evidence="6">Large ribosomal subunit protein uL29m</fullName>
    </recommendedName>
</protein>
<keyword evidence="5" id="KW-0687">Ribonucleoprotein</keyword>
<evidence type="ECO:0000313" key="7">
    <source>
        <dbReference type="EMBL" id="KAG9494040.1"/>
    </source>
</evidence>
<dbReference type="AlphaFoldDB" id="A0A8J6FWP2"/>
<dbReference type="OrthoDB" id="270763at2759"/>
<gene>
    <name evidence="7" type="ORF">GDO78_001733</name>
</gene>
<proteinExistence type="inferred from homology"/>
<keyword evidence="3" id="KW-0689">Ribosomal protein</keyword>
<dbReference type="Pfam" id="PF06984">
    <property type="entry name" value="MRP-L47"/>
    <property type="match status" value="1"/>
</dbReference>
<dbReference type="GO" id="GO:0005762">
    <property type="term" value="C:mitochondrial large ribosomal subunit"/>
    <property type="evidence" value="ECO:0007669"/>
    <property type="project" value="TreeGrafter"/>
</dbReference>
<evidence type="ECO:0000256" key="1">
    <source>
        <dbReference type="ARBA" id="ARBA00004173"/>
    </source>
</evidence>
<name>A0A8J6FWP2_ELECQ</name>
<reference evidence="7" key="1">
    <citation type="thesis" date="2020" institute="ProQuest LLC" country="789 East Eisenhower Parkway, Ann Arbor, MI, USA">
        <title>Comparative Genomics and Chromosome Evolution.</title>
        <authorList>
            <person name="Mudd A.B."/>
        </authorList>
    </citation>
    <scope>NUCLEOTIDE SEQUENCE</scope>
    <source>
        <strain evidence="7">HN-11 Male</strain>
        <tissue evidence="7">Kidney and liver</tissue>
    </source>
</reference>
<evidence type="ECO:0000256" key="2">
    <source>
        <dbReference type="ARBA" id="ARBA00009254"/>
    </source>
</evidence>
<dbReference type="GO" id="GO:0032543">
    <property type="term" value="P:mitochondrial translation"/>
    <property type="evidence" value="ECO:0007669"/>
    <property type="project" value="TreeGrafter"/>
</dbReference>
<dbReference type="Gene3D" id="6.10.330.20">
    <property type="match status" value="1"/>
</dbReference>
<organism evidence="7 8">
    <name type="scientific">Eleutherodactylus coqui</name>
    <name type="common">Puerto Rican coqui</name>
    <dbReference type="NCBI Taxonomy" id="57060"/>
    <lineage>
        <taxon>Eukaryota</taxon>
        <taxon>Metazoa</taxon>
        <taxon>Chordata</taxon>
        <taxon>Craniata</taxon>
        <taxon>Vertebrata</taxon>
        <taxon>Euteleostomi</taxon>
        <taxon>Amphibia</taxon>
        <taxon>Batrachia</taxon>
        <taxon>Anura</taxon>
        <taxon>Neobatrachia</taxon>
        <taxon>Hyloidea</taxon>
        <taxon>Eleutherodactylidae</taxon>
        <taxon>Eleutherodactylinae</taxon>
        <taxon>Eleutherodactylus</taxon>
        <taxon>Eleutherodactylus</taxon>
    </lineage>
</organism>
<sequence>MAAAALRGLLTGWSVRAAVRTAGRLPSIFNGLAIRAADGASWHQSSSLHLSAARRGLEEFFDDPENWGQEKVKSGDAWTVNQLRCKSSEELHKLWYVLLKEKNMLLTLEQESKRQRTAMPSHERLEKVTKSMDNLHSVVTEREDALRLLQTGQENARPGEWRKNCFGQVSWYKFKEWPIPWYMNRRYRKQKFFALPNVDHYTRLLKEKELRIYVRKRGAERDRQKKNEKRFPHLAIKSLT</sequence>
<keyword evidence="8" id="KW-1185">Reference proteome</keyword>